<dbReference type="OrthoDB" id="1114906at2"/>
<dbReference type="InterPro" id="IPR046235">
    <property type="entry name" value="DUF6268"/>
</dbReference>
<dbReference type="STRING" id="76595.SAMN05660313_03131"/>
<accession>A0A1K1R0T0</accession>
<dbReference type="Pfam" id="PF19783">
    <property type="entry name" value="DUF6268"/>
    <property type="match status" value="1"/>
</dbReference>
<protein>
    <recommendedName>
        <fullName evidence="2">DUF6268 domain-containing protein</fullName>
    </recommendedName>
</protein>
<evidence type="ECO:0000256" key="1">
    <source>
        <dbReference type="SAM" id="SignalP"/>
    </source>
</evidence>
<keyword evidence="4" id="KW-1185">Reference proteome</keyword>
<gene>
    <name evidence="3" type="ORF">SAMN05660313_03131</name>
</gene>
<evidence type="ECO:0000313" key="3">
    <source>
        <dbReference type="EMBL" id="SFW65459.1"/>
    </source>
</evidence>
<feature type="domain" description="DUF6268" evidence="2">
    <location>
        <begin position="52"/>
        <end position="285"/>
    </location>
</feature>
<dbReference type="EMBL" id="FPIY01000006">
    <property type="protein sequence ID" value="SFW65459.1"/>
    <property type="molecule type" value="Genomic_DNA"/>
</dbReference>
<feature type="chain" id="PRO_5012927613" description="DUF6268 domain-containing protein" evidence="1">
    <location>
        <begin position="19"/>
        <end position="288"/>
    </location>
</feature>
<keyword evidence="1" id="KW-0732">Signal</keyword>
<reference evidence="4" key="1">
    <citation type="submission" date="2016-11" db="EMBL/GenBank/DDBJ databases">
        <authorList>
            <person name="Varghese N."/>
            <person name="Submissions S."/>
        </authorList>
    </citation>
    <scope>NUCLEOTIDE SEQUENCE [LARGE SCALE GENOMIC DNA]</scope>
    <source>
        <strain evidence="4">DSM 24786</strain>
    </source>
</reference>
<sequence>MKKLLGFCFVLVAQFVFSQSSDLVRVEYTTLPKEKSSRSISRFRFLANLPIKLNDRNYLITGAEYGIIDFANDSIHPFSSEELEKLRIIDLNIGYAHKLNEKWTFVGLVTPRLASNFVNGVQREDFKLNFSAVSIKTNMEADKPTRLILGLSYNSATGFPLPLPIISYYKKFHPNWSYMVGVPRMEFKYHLKDSHSFKAALLLDGYFVNVQNNISLPDNDLGSGLSLSVIVGAFGYQYNINKNVSFYCLAGHTLSQRGLLRDDKRKQVYSLYDDGNVYFKTGFKISIF</sequence>
<dbReference type="Proteomes" id="UP000183257">
    <property type="component" value="Unassembled WGS sequence"/>
</dbReference>
<name>A0A1K1R0T0_9FLAO</name>
<feature type="signal peptide" evidence="1">
    <location>
        <begin position="1"/>
        <end position="18"/>
    </location>
</feature>
<proteinExistence type="predicted"/>
<evidence type="ECO:0000259" key="2">
    <source>
        <dbReference type="Pfam" id="PF19783"/>
    </source>
</evidence>
<organism evidence="3 4">
    <name type="scientific">Cellulophaga fucicola</name>
    <dbReference type="NCBI Taxonomy" id="76595"/>
    <lineage>
        <taxon>Bacteria</taxon>
        <taxon>Pseudomonadati</taxon>
        <taxon>Bacteroidota</taxon>
        <taxon>Flavobacteriia</taxon>
        <taxon>Flavobacteriales</taxon>
        <taxon>Flavobacteriaceae</taxon>
        <taxon>Cellulophaga</taxon>
    </lineage>
</organism>
<dbReference type="AlphaFoldDB" id="A0A1K1R0T0"/>
<evidence type="ECO:0000313" key="4">
    <source>
        <dbReference type="Proteomes" id="UP000183257"/>
    </source>
</evidence>
<dbReference type="RefSeq" id="WP_072304753.1">
    <property type="nucleotide sequence ID" value="NZ_FPIY01000006.1"/>
</dbReference>